<evidence type="ECO:0000256" key="6">
    <source>
        <dbReference type="ARBA" id="ARBA00022801"/>
    </source>
</evidence>
<evidence type="ECO:0000256" key="3">
    <source>
        <dbReference type="ARBA" id="ARBA00012759"/>
    </source>
</evidence>
<evidence type="ECO:0000256" key="1">
    <source>
        <dbReference type="ARBA" id="ARBA00000707"/>
    </source>
</evidence>
<dbReference type="Pfam" id="PF00443">
    <property type="entry name" value="UCH"/>
    <property type="match status" value="1"/>
</dbReference>
<dbReference type="EMBL" id="HBGS01015274">
    <property type="protein sequence ID" value="CAD9398257.1"/>
    <property type="molecule type" value="Transcribed_RNA"/>
</dbReference>
<dbReference type="EC" id="3.4.19.12" evidence="3"/>
<dbReference type="SUPFAM" id="SSF54001">
    <property type="entry name" value="Cysteine proteinases"/>
    <property type="match status" value="1"/>
</dbReference>
<dbReference type="CDD" id="cd02674">
    <property type="entry name" value="Peptidase_C19R"/>
    <property type="match status" value="1"/>
</dbReference>
<dbReference type="InterPro" id="IPR001394">
    <property type="entry name" value="Peptidase_C19_UCH"/>
</dbReference>
<protein>
    <recommendedName>
        <fullName evidence="3">ubiquitinyl hydrolase 1</fullName>
        <ecNumber evidence="3">3.4.19.12</ecNumber>
    </recommendedName>
</protein>
<dbReference type="PROSITE" id="PS50235">
    <property type="entry name" value="USP_3"/>
    <property type="match status" value="1"/>
</dbReference>
<evidence type="ECO:0000256" key="8">
    <source>
        <dbReference type="SAM" id="MobiDB-lite"/>
    </source>
</evidence>
<dbReference type="InterPro" id="IPR050185">
    <property type="entry name" value="Ub_carboxyl-term_hydrolase"/>
</dbReference>
<evidence type="ECO:0000256" key="5">
    <source>
        <dbReference type="ARBA" id="ARBA00022786"/>
    </source>
</evidence>
<dbReference type="PROSITE" id="PS00973">
    <property type="entry name" value="USP_2"/>
    <property type="match status" value="1"/>
</dbReference>
<dbReference type="AlphaFoldDB" id="A0A7S2FKD8"/>
<keyword evidence="5" id="KW-0833">Ubl conjugation pathway</keyword>
<evidence type="ECO:0000256" key="7">
    <source>
        <dbReference type="ARBA" id="ARBA00022807"/>
    </source>
</evidence>
<evidence type="ECO:0000256" key="4">
    <source>
        <dbReference type="ARBA" id="ARBA00022670"/>
    </source>
</evidence>
<keyword evidence="4" id="KW-0645">Protease</keyword>
<reference evidence="10" key="1">
    <citation type="submission" date="2021-01" db="EMBL/GenBank/DDBJ databases">
        <authorList>
            <person name="Corre E."/>
            <person name="Pelletier E."/>
            <person name="Niang G."/>
            <person name="Scheremetjew M."/>
            <person name="Finn R."/>
            <person name="Kale V."/>
            <person name="Holt S."/>
            <person name="Cochrane G."/>
            <person name="Meng A."/>
            <person name="Brown T."/>
            <person name="Cohen L."/>
        </authorList>
    </citation>
    <scope>NUCLEOTIDE SEQUENCE</scope>
    <source>
        <strain evidence="10">CCMP1381</strain>
    </source>
</reference>
<name>A0A7S2FKD8_9STRA</name>
<gene>
    <name evidence="10" type="ORF">DSPE1174_LOCUS7994</name>
</gene>
<dbReference type="GO" id="GO:0016579">
    <property type="term" value="P:protein deubiquitination"/>
    <property type="evidence" value="ECO:0007669"/>
    <property type="project" value="InterPro"/>
</dbReference>
<proteinExistence type="inferred from homology"/>
<comment type="similarity">
    <text evidence="2">Belongs to the peptidase C19 family.</text>
</comment>
<evidence type="ECO:0000259" key="9">
    <source>
        <dbReference type="PROSITE" id="PS50235"/>
    </source>
</evidence>
<comment type="catalytic activity">
    <reaction evidence="1">
        <text>Thiol-dependent hydrolysis of ester, thioester, amide, peptide and isopeptide bonds formed by the C-terminal Gly of ubiquitin (a 76-residue protein attached to proteins as an intracellular targeting signal).</text>
        <dbReference type="EC" id="3.4.19.12"/>
    </reaction>
</comment>
<dbReference type="GO" id="GO:0004843">
    <property type="term" value="F:cysteine-type deubiquitinase activity"/>
    <property type="evidence" value="ECO:0007669"/>
    <property type="project" value="UniProtKB-EC"/>
</dbReference>
<dbReference type="GO" id="GO:0006508">
    <property type="term" value="P:proteolysis"/>
    <property type="evidence" value="ECO:0007669"/>
    <property type="project" value="UniProtKB-KW"/>
</dbReference>
<organism evidence="10">
    <name type="scientific">Octactis speculum</name>
    <dbReference type="NCBI Taxonomy" id="3111310"/>
    <lineage>
        <taxon>Eukaryota</taxon>
        <taxon>Sar</taxon>
        <taxon>Stramenopiles</taxon>
        <taxon>Ochrophyta</taxon>
        <taxon>Dictyochophyceae</taxon>
        <taxon>Dictyochales</taxon>
        <taxon>Dictyochaceae</taxon>
        <taxon>Octactis</taxon>
    </lineage>
</organism>
<feature type="domain" description="USP" evidence="9">
    <location>
        <begin position="1"/>
        <end position="586"/>
    </location>
</feature>
<dbReference type="PANTHER" id="PTHR21646:SF24">
    <property type="entry name" value="UBIQUITIN CARBOXYL-TERMINAL HYDROLASE"/>
    <property type="match status" value="1"/>
</dbReference>
<dbReference type="PANTHER" id="PTHR21646">
    <property type="entry name" value="UBIQUITIN CARBOXYL-TERMINAL HYDROLASE"/>
    <property type="match status" value="1"/>
</dbReference>
<dbReference type="InterPro" id="IPR028889">
    <property type="entry name" value="USP"/>
</dbReference>
<accession>A0A7S2FKD8</accession>
<dbReference type="InterPro" id="IPR038765">
    <property type="entry name" value="Papain-like_cys_pep_sf"/>
</dbReference>
<feature type="compositionally biased region" description="Acidic residues" evidence="8">
    <location>
        <begin position="415"/>
        <end position="433"/>
    </location>
</feature>
<evidence type="ECO:0000313" key="10">
    <source>
        <dbReference type="EMBL" id="CAD9398257.1"/>
    </source>
</evidence>
<sequence>MNSTLQCLSNCPPLADFFSSGQFAAEINRDNPLGHDGKLAESFGSLMKLMWPAEGEGTISCVAPRAFKYQMGTFRPEFSGYQQHDSSELMNFLLDGLHEDLNRIHQKPYTESVDSDGRPDPVVAKESLDRYKLRNDSKIQDLFLGQFKSTLVCPDCGNVSITFDPYTMISLPLRTAQEEMQQQYRVTFVQVKRGSDGKRHHQVLKLGIPKGANAGKLREALSEAVNVPEERLVIGQMMRSYIYKFFDDSASLDFVKAGTSTLLAYEVEHADAFIYEEKSYNNYYGRSSAQVSKAPAHNEAAIIMYFRKEEQSQYTSTSYYSRSYTHTVLYGEPLLFNHPRNTSPANLYEAIADVLGPDVKSDMFKMYVCDTYGKADRDCVDHLDTNDVNNGMKQKLYIVIEWIDKGGGGGGGGDAMDEDATSDTDQADDAEAEDESLTLERCLELFSSPEKLTKEDAWYCDKCKNHVEATKSMQLWTTPEILVCHLKRFSYSRYYRDKVETPVQFPLENLDLSRFVLSPDIPGLSNMYDLVAVSNHMGSLGCGHYTASGRSCVDGQWYKFNDSSTSRMSPEAVNTGDVYFLFYVRKDSPQNPRNRPT</sequence>
<keyword evidence="7" id="KW-0788">Thiol protease</keyword>
<dbReference type="InterPro" id="IPR018200">
    <property type="entry name" value="USP_CS"/>
</dbReference>
<keyword evidence="6" id="KW-0378">Hydrolase</keyword>
<feature type="region of interest" description="Disordered" evidence="8">
    <location>
        <begin position="409"/>
        <end position="433"/>
    </location>
</feature>
<dbReference type="Gene3D" id="3.90.70.10">
    <property type="entry name" value="Cysteine proteinases"/>
    <property type="match status" value="2"/>
</dbReference>
<evidence type="ECO:0000256" key="2">
    <source>
        <dbReference type="ARBA" id="ARBA00009085"/>
    </source>
</evidence>